<comment type="caution">
    <text evidence="1">The sequence shown here is derived from an EMBL/GenBank/DDBJ whole genome shotgun (WGS) entry which is preliminary data.</text>
</comment>
<accession>A0ABR4KJG7</accession>
<evidence type="ECO:0000313" key="2">
    <source>
        <dbReference type="Proteomes" id="UP001610446"/>
    </source>
</evidence>
<keyword evidence="2" id="KW-1185">Reference proteome</keyword>
<reference evidence="1 2" key="1">
    <citation type="submission" date="2024-07" db="EMBL/GenBank/DDBJ databases">
        <title>Section-level genome sequencing and comparative genomics of Aspergillus sections Usti and Cavernicolus.</title>
        <authorList>
            <consortium name="Lawrence Berkeley National Laboratory"/>
            <person name="Nybo J.L."/>
            <person name="Vesth T.C."/>
            <person name="Theobald S."/>
            <person name="Frisvad J.C."/>
            <person name="Larsen T.O."/>
            <person name="Kjaerboelling I."/>
            <person name="Rothschild-Mancinelli K."/>
            <person name="Lyhne E.K."/>
            <person name="Kogle M.E."/>
            <person name="Barry K."/>
            <person name="Clum A."/>
            <person name="Na H."/>
            <person name="Ledsgaard L."/>
            <person name="Lin J."/>
            <person name="Lipzen A."/>
            <person name="Kuo A."/>
            <person name="Riley R."/>
            <person name="Mondo S."/>
            <person name="Labutti K."/>
            <person name="Haridas S."/>
            <person name="Pangalinan J."/>
            <person name="Salamov A.A."/>
            <person name="Simmons B.A."/>
            <person name="Magnuson J.K."/>
            <person name="Chen J."/>
            <person name="Drula E."/>
            <person name="Henrissat B."/>
            <person name="Wiebenga A."/>
            <person name="Lubbers R.J."/>
            <person name="Gomes A.C."/>
            <person name="Makela M.R."/>
            <person name="Stajich J."/>
            <person name="Grigoriev I.V."/>
            <person name="Mortensen U.H."/>
            <person name="De Vries R.P."/>
            <person name="Baker S.E."/>
            <person name="Andersen M.R."/>
        </authorList>
    </citation>
    <scope>NUCLEOTIDE SEQUENCE [LARGE SCALE GENOMIC DNA]</scope>
    <source>
        <strain evidence="1 2">CBS 123904</strain>
    </source>
</reference>
<gene>
    <name evidence="1" type="ORF">BJY01DRAFT_96379</name>
</gene>
<dbReference type="EMBL" id="JBFXLU010000025">
    <property type="protein sequence ID" value="KAL2852427.1"/>
    <property type="molecule type" value="Genomic_DNA"/>
</dbReference>
<evidence type="ECO:0000313" key="1">
    <source>
        <dbReference type="EMBL" id="KAL2852427.1"/>
    </source>
</evidence>
<sequence>MWLDFVLVSPVCCAGSLLLYLGHPASRSRFSPRLQLPLVLAHLERGDSLLHDLPLRNRRLKMPKVVGTEMKIRYTRVRNSSGLLTRLQVPA</sequence>
<evidence type="ECO:0008006" key="3">
    <source>
        <dbReference type="Google" id="ProtNLM"/>
    </source>
</evidence>
<proteinExistence type="predicted"/>
<protein>
    <recommendedName>
        <fullName evidence="3">Secreted protein</fullName>
    </recommendedName>
</protein>
<dbReference type="Proteomes" id="UP001610446">
    <property type="component" value="Unassembled WGS sequence"/>
</dbReference>
<organism evidence="1 2">
    <name type="scientific">Aspergillus pseudoustus</name>
    <dbReference type="NCBI Taxonomy" id="1810923"/>
    <lineage>
        <taxon>Eukaryota</taxon>
        <taxon>Fungi</taxon>
        <taxon>Dikarya</taxon>
        <taxon>Ascomycota</taxon>
        <taxon>Pezizomycotina</taxon>
        <taxon>Eurotiomycetes</taxon>
        <taxon>Eurotiomycetidae</taxon>
        <taxon>Eurotiales</taxon>
        <taxon>Aspergillaceae</taxon>
        <taxon>Aspergillus</taxon>
        <taxon>Aspergillus subgen. Nidulantes</taxon>
    </lineage>
</organism>
<name>A0ABR4KJG7_9EURO</name>